<evidence type="ECO:0000313" key="9">
    <source>
        <dbReference type="Proteomes" id="UP000235116"/>
    </source>
</evidence>
<feature type="signal peptide" evidence="6">
    <location>
        <begin position="1"/>
        <end position="22"/>
    </location>
</feature>
<feature type="compositionally biased region" description="Low complexity" evidence="5">
    <location>
        <begin position="36"/>
        <end position="47"/>
    </location>
</feature>
<evidence type="ECO:0000313" key="8">
    <source>
        <dbReference type="EMBL" id="AUM12212.1"/>
    </source>
</evidence>
<keyword evidence="3" id="KW-0378">Hydrolase</keyword>
<name>A0A2K9LIW0_9GAMM</name>
<evidence type="ECO:0000256" key="2">
    <source>
        <dbReference type="ARBA" id="ARBA00022723"/>
    </source>
</evidence>
<feature type="domain" description="Succinylglutamate desuccinylase/Aspartoacylase catalytic" evidence="7">
    <location>
        <begin position="98"/>
        <end position="276"/>
    </location>
</feature>
<dbReference type="InterPro" id="IPR053138">
    <property type="entry name" value="N-alpha-Ac-DABA_deacetylase"/>
</dbReference>
<dbReference type="AlphaFoldDB" id="A0A2K9LIW0"/>
<dbReference type="KEGG" id="kak:Kalk_07220"/>
<dbReference type="Pfam" id="PF24827">
    <property type="entry name" value="AstE_AspA_cat"/>
    <property type="match status" value="1"/>
</dbReference>
<evidence type="ECO:0000256" key="3">
    <source>
        <dbReference type="ARBA" id="ARBA00022801"/>
    </source>
</evidence>
<dbReference type="EMBL" id="CP022684">
    <property type="protein sequence ID" value="AUM12212.1"/>
    <property type="molecule type" value="Genomic_DNA"/>
</dbReference>
<organism evidence="8 9">
    <name type="scientific">Ketobacter alkanivorans</name>
    <dbReference type="NCBI Taxonomy" id="1917421"/>
    <lineage>
        <taxon>Bacteria</taxon>
        <taxon>Pseudomonadati</taxon>
        <taxon>Pseudomonadota</taxon>
        <taxon>Gammaproteobacteria</taxon>
        <taxon>Pseudomonadales</taxon>
        <taxon>Ketobacteraceae</taxon>
        <taxon>Ketobacter</taxon>
    </lineage>
</organism>
<evidence type="ECO:0000256" key="4">
    <source>
        <dbReference type="ARBA" id="ARBA00022833"/>
    </source>
</evidence>
<evidence type="ECO:0000256" key="6">
    <source>
        <dbReference type="SAM" id="SignalP"/>
    </source>
</evidence>
<comment type="cofactor">
    <cofactor evidence="1">
        <name>Zn(2+)</name>
        <dbReference type="ChEBI" id="CHEBI:29105"/>
    </cofactor>
</comment>
<evidence type="ECO:0000259" key="7">
    <source>
        <dbReference type="Pfam" id="PF24827"/>
    </source>
</evidence>
<feature type="region of interest" description="Disordered" evidence="5">
    <location>
        <begin position="379"/>
        <end position="416"/>
    </location>
</feature>
<feature type="chain" id="PRO_5014668992" description="Succinylglutamate desuccinylase/Aspartoacylase catalytic domain-containing protein" evidence="6">
    <location>
        <begin position="23"/>
        <end position="416"/>
    </location>
</feature>
<keyword evidence="6" id="KW-0732">Signal</keyword>
<sequence>MNLFLPLLLALSILLTAASSHANEAEPDEPAPAPVEPHSASDASLKSDSAEPGMAEPITLLNNTIAPGTFRTLHWSPGLSMTSLNTPVPVLVAHGAAPGPTMCMTAALHGDELNGIEIVRRVLHQIEPDDLKGTIIGMPIVNLDGFRRASRYMSDRRDLNRYFPGNPIGSYASRVAHSLFHKVILHCDYLVDIHTGSFLRTNLPQLRGDLKNPMILEFSRHFGGMGVLHHRGGSGTLRRAAADSGIPAITMETGGPHSLDQESVSHGVKGMKNVLHNLGMYKTVRLWLIPQPVFYQSTWVRSNQGGIMLSKVVLDEKVKKGQLLGRVIDPITNTSSDIISPLDGIVLGKALDQVVSPGFATFHIGIIATEEQLAKPIPAEVKAPELESDEGEPITSPPLAPGESGELVEPFQDMES</sequence>
<dbReference type="PANTHER" id="PTHR37326:SF2">
    <property type="entry name" value="SUCCINYLGLUTAMATE DESUCCINYLASE_ASPARTOACYLASE FAMILY PROTEIN"/>
    <property type="match status" value="1"/>
</dbReference>
<protein>
    <recommendedName>
        <fullName evidence="7">Succinylglutamate desuccinylase/Aspartoacylase catalytic domain-containing protein</fullName>
    </recommendedName>
</protein>
<dbReference type="PANTHER" id="PTHR37326">
    <property type="entry name" value="BLL3975 PROTEIN"/>
    <property type="match status" value="1"/>
</dbReference>
<accession>A0A2K9LIW0</accession>
<gene>
    <name evidence="8" type="ORF">Kalk_07220</name>
</gene>
<evidence type="ECO:0000256" key="5">
    <source>
        <dbReference type="SAM" id="MobiDB-lite"/>
    </source>
</evidence>
<proteinExistence type="predicted"/>
<dbReference type="CDD" id="cd06251">
    <property type="entry name" value="M14_ASTE_ASPA-like"/>
    <property type="match status" value="1"/>
</dbReference>
<dbReference type="GO" id="GO:0046872">
    <property type="term" value="F:metal ion binding"/>
    <property type="evidence" value="ECO:0007669"/>
    <property type="project" value="UniProtKB-KW"/>
</dbReference>
<dbReference type="Gene3D" id="3.40.630.10">
    <property type="entry name" value="Zn peptidases"/>
    <property type="match status" value="1"/>
</dbReference>
<keyword evidence="9" id="KW-1185">Reference proteome</keyword>
<evidence type="ECO:0000256" key="1">
    <source>
        <dbReference type="ARBA" id="ARBA00001947"/>
    </source>
</evidence>
<dbReference type="Proteomes" id="UP000235116">
    <property type="component" value="Chromosome"/>
</dbReference>
<keyword evidence="4" id="KW-0862">Zinc</keyword>
<keyword evidence="2" id="KW-0479">Metal-binding</keyword>
<reference evidence="9" key="1">
    <citation type="submission" date="2017-08" db="EMBL/GenBank/DDBJ databases">
        <title>Direct submision.</title>
        <authorList>
            <person name="Kim S.-J."/>
            <person name="Rhee S.-K."/>
        </authorList>
    </citation>
    <scope>NUCLEOTIDE SEQUENCE [LARGE SCALE GENOMIC DNA]</scope>
    <source>
        <strain evidence="9">GI5</strain>
    </source>
</reference>
<dbReference type="SUPFAM" id="SSF53187">
    <property type="entry name" value="Zn-dependent exopeptidases"/>
    <property type="match status" value="1"/>
</dbReference>
<dbReference type="GO" id="GO:0016788">
    <property type="term" value="F:hydrolase activity, acting on ester bonds"/>
    <property type="evidence" value="ECO:0007669"/>
    <property type="project" value="InterPro"/>
</dbReference>
<dbReference type="RefSeq" id="WP_101893548.1">
    <property type="nucleotide sequence ID" value="NZ_CP022684.1"/>
</dbReference>
<dbReference type="OrthoDB" id="9782876at2"/>
<feature type="region of interest" description="Disordered" evidence="5">
    <location>
        <begin position="22"/>
        <end position="53"/>
    </location>
</feature>
<dbReference type="InterPro" id="IPR055438">
    <property type="entry name" value="AstE_AspA_cat"/>
</dbReference>